<dbReference type="InterPro" id="IPR000483">
    <property type="entry name" value="Cys-rich_flank_reg_C"/>
</dbReference>
<feature type="compositionally biased region" description="Polar residues" evidence="6">
    <location>
        <begin position="634"/>
        <end position="643"/>
    </location>
</feature>
<evidence type="ECO:0000256" key="1">
    <source>
        <dbReference type="ARBA" id="ARBA00022614"/>
    </source>
</evidence>
<dbReference type="AlphaFoldDB" id="A0AAJ7DWW6"/>
<feature type="compositionally biased region" description="Low complexity" evidence="6">
    <location>
        <begin position="684"/>
        <end position="697"/>
    </location>
</feature>
<keyword evidence="5" id="KW-0325">Glycoprotein</keyword>
<feature type="compositionally biased region" description="Polar residues" evidence="6">
    <location>
        <begin position="662"/>
        <end position="672"/>
    </location>
</feature>
<dbReference type="InterPro" id="IPR050467">
    <property type="entry name" value="LRFN"/>
</dbReference>
<dbReference type="SMART" id="SM00369">
    <property type="entry name" value="LRR_TYP"/>
    <property type="match status" value="6"/>
</dbReference>
<dbReference type="InterPro" id="IPR036179">
    <property type="entry name" value="Ig-like_dom_sf"/>
</dbReference>
<dbReference type="InterPro" id="IPR003599">
    <property type="entry name" value="Ig_sub"/>
</dbReference>
<feature type="compositionally biased region" description="Low complexity" evidence="6">
    <location>
        <begin position="731"/>
        <end position="741"/>
    </location>
</feature>
<dbReference type="InterPro" id="IPR013098">
    <property type="entry name" value="Ig_I-set"/>
</dbReference>
<evidence type="ECO:0000256" key="7">
    <source>
        <dbReference type="SAM" id="Phobius"/>
    </source>
</evidence>
<feature type="compositionally biased region" description="Polar residues" evidence="6">
    <location>
        <begin position="748"/>
        <end position="766"/>
    </location>
</feature>
<dbReference type="GeneID" id="105363411"/>
<dbReference type="CTD" id="32930"/>
<dbReference type="PROSITE" id="PS51450">
    <property type="entry name" value="LRR"/>
    <property type="match status" value="1"/>
</dbReference>
<dbReference type="InterPro" id="IPR007110">
    <property type="entry name" value="Ig-like_dom"/>
</dbReference>
<proteinExistence type="predicted"/>
<gene>
    <name evidence="11" type="primary">LOC105363411</name>
</gene>
<dbReference type="Gene3D" id="3.80.10.10">
    <property type="entry name" value="Ribonuclease Inhibitor"/>
    <property type="match status" value="2"/>
</dbReference>
<feature type="chain" id="PRO_5042465404" evidence="8">
    <location>
        <begin position="36"/>
        <end position="801"/>
    </location>
</feature>
<dbReference type="Pfam" id="PF13855">
    <property type="entry name" value="LRR_8"/>
    <property type="match status" value="2"/>
</dbReference>
<evidence type="ECO:0000256" key="4">
    <source>
        <dbReference type="ARBA" id="ARBA00023157"/>
    </source>
</evidence>
<feature type="signal peptide" evidence="8">
    <location>
        <begin position="1"/>
        <end position="35"/>
    </location>
</feature>
<dbReference type="SUPFAM" id="SSF48726">
    <property type="entry name" value="Immunoglobulin"/>
    <property type="match status" value="1"/>
</dbReference>
<name>A0AAJ7DWW6_9HYME</name>
<sequence length="801" mass="88697">MLLPVKSRIVIMKHSRMLLLLLSLALVLLTSNCVGQLDWECIPSCKCIWVSGKKTAECKEQNLTNIPNALSKEIQHLDLSGNYINSLSDKVFTKVKLDNLQKLVLYNCNISTVHAEAFNGLRIVIEIDLSNNHIRHLQRGTFDETERLRVLVLNQNELQRLDDDLFHDLIFLQKIELSDNQLLQIGQKAFWNLPGLQTLTLDGNNLTNLDMKSFENLPKLGSLELQKNPWNCDCYLKPFRDWTIQRKLYTKPTSCEYPLSLLHQMWDEISDDEFACIPIIYNIGIMPLSNYDSSNAHLWCRASAKPKPQITWVHRQWVLSNSTKRHNGNKNYIVLETDDWSNLTIPGVVLSDKGEYICRVKNFGGIVEKNVSLIIGESNTEKDNVIGLPLAIGLGLVAFLFLLVTLTLCVCYCRRRRNQSDPKSIEATSLDHHGLGEQKSLITAINPVVKPPRRCEAPSVTSHGTEMTELNRTLLDNDSVFTDGVGSVMGVLANGLNDEERGCVTPELDSMLSGPGLTGVGVTHGGNNIGGIGSLLRCATSYRQYPPDLLAFSAGCNSSPTSQTSTAPDSSRLPNQTGLFNSPASPSTYASVGFKTLPHPTRASSATPYSLGHLHSSMPRHGYITIPRRPRAPSWSSGPPISSTEREILEPVYDNLGRRTTADGSSVPSLNKSPEPGLSMRGRPLPSTPNTPSSSSPHNALSLPRPPRNLQLNRSAPEGAAEWTTNHIDEQQQQQRRQSQSDNESEHSQTSTIMTKTLDNCPNANALSRKVPPRPPPKPKKKNSTNGPLYEDEGEDGTEGF</sequence>
<dbReference type="Proteomes" id="UP000695007">
    <property type="component" value="Unplaced"/>
</dbReference>
<dbReference type="InterPro" id="IPR001611">
    <property type="entry name" value="Leu-rich_rpt"/>
</dbReference>
<dbReference type="InterPro" id="IPR032675">
    <property type="entry name" value="LRR_dom_sf"/>
</dbReference>
<dbReference type="PANTHER" id="PTHR45842:SF12">
    <property type="entry name" value="KEKKON 5, ISOFORM A"/>
    <property type="match status" value="1"/>
</dbReference>
<dbReference type="GO" id="GO:0071944">
    <property type="term" value="C:cell periphery"/>
    <property type="evidence" value="ECO:0007669"/>
    <property type="project" value="UniProtKB-ARBA"/>
</dbReference>
<evidence type="ECO:0000313" key="11">
    <source>
        <dbReference type="RefSeq" id="XP_011499394.1"/>
    </source>
</evidence>
<dbReference type="SMART" id="SM00082">
    <property type="entry name" value="LRRCT"/>
    <property type="match status" value="1"/>
</dbReference>
<keyword evidence="7" id="KW-0812">Transmembrane</keyword>
<evidence type="ECO:0000256" key="5">
    <source>
        <dbReference type="ARBA" id="ARBA00023180"/>
    </source>
</evidence>
<feature type="transmembrane region" description="Helical" evidence="7">
    <location>
        <begin position="388"/>
        <end position="413"/>
    </location>
</feature>
<dbReference type="SMART" id="SM00408">
    <property type="entry name" value="IGc2"/>
    <property type="match status" value="1"/>
</dbReference>
<keyword evidence="1" id="KW-0433">Leucine-rich repeat</keyword>
<dbReference type="PROSITE" id="PS50835">
    <property type="entry name" value="IG_LIKE"/>
    <property type="match status" value="1"/>
</dbReference>
<dbReference type="RefSeq" id="XP_011499394.1">
    <property type="nucleotide sequence ID" value="XM_011501092.1"/>
</dbReference>
<feature type="region of interest" description="Disordered" evidence="6">
    <location>
        <begin position="603"/>
        <end position="801"/>
    </location>
</feature>
<dbReference type="KEGG" id="csol:105363411"/>
<reference evidence="11" key="1">
    <citation type="submission" date="2025-08" db="UniProtKB">
        <authorList>
            <consortium name="RefSeq"/>
        </authorList>
    </citation>
    <scope>IDENTIFICATION</scope>
</reference>
<protein>
    <submittedName>
        <fullName evidence="11">Uncharacterized protein LOC105363411 isoform X1</fullName>
    </submittedName>
</protein>
<dbReference type="FunFam" id="3.80.10.10:FF:000082">
    <property type="entry name" value="Leucine-rich repeat-containing 24"/>
    <property type="match status" value="1"/>
</dbReference>
<dbReference type="SMART" id="SM00409">
    <property type="entry name" value="IG"/>
    <property type="match status" value="1"/>
</dbReference>
<dbReference type="InterPro" id="IPR003591">
    <property type="entry name" value="Leu-rich_rpt_typical-subtyp"/>
</dbReference>
<evidence type="ECO:0000256" key="3">
    <source>
        <dbReference type="ARBA" id="ARBA00022737"/>
    </source>
</evidence>
<evidence type="ECO:0000259" key="9">
    <source>
        <dbReference type="PROSITE" id="PS50835"/>
    </source>
</evidence>
<dbReference type="SUPFAM" id="SSF52058">
    <property type="entry name" value="L domain-like"/>
    <property type="match status" value="1"/>
</dbReference>
<keyword evidence="10" id="KW-1185">Reference proteome</keyword>
<dbReference type="Pfam" id="PF07679">
    <property type="entry name" value="I-set"/>
    <property type="match status" value="1"/>
</dbReference>
<keyword evidence="7" id="KW-1133">Transmembrane helix</keyword>
<dbReference type="InterPro" id="IPR003598">
    <property type="entry name" value="Ig_sub2"/>
</dbReference>
<feature type="region of interest" description="Disordered" evidence="6">
    <location>
        <begin position="556"/>
        <end position="584"/>
    </location>
</feature>
<dbReference type="InterPro" id="IPR013783">
    <property type="entry name" value="Ig-like_fold"/>
</dbReference>
<dbReference type="Gene3D" id="2.60.40.10">
    <property type="entry name" value="Immunoglobulins"/>
    <property type="match status" value="1"/>
</dbReference>
<keyword evidence="4" id="KW-1015">Disulfide bond</keyword>
<keyword evidence="3" id="KW-0677">Repeat</keyword>
<keyword evidence="2 8" id="KW-0732">Signal</keyword>
<evidence type="ECO:0000256" key="8">
    <source>
        <dbReference type="SAM" id="SignalP"/>
    </source>
</evidence>
<evidence type="ECO:0000256" key="2">
    <source>
        <dbReference type="ARBA" id="ARBA00022729"/>
    </source>
</evidence>
<evidence type="ECO:0000313" key="10">
    <source>
        <dbReference type="Proteomes" id="UP000695007"/>
    </source>
</evidence>
<accession>A0AAJ7DWW6</accession>
<feature type="domain" description="Ig-like" evidence="9">
    <location>
        <begin position="278"/>
        <end position="372"/>
    </location>
</feature>
<organism evidence="10 11">
    <name type="scientific">Ceratosolen solmsi marchali</name>
    <dbReference type="NCBI Taxonomy" id="326594"/>
    <lineage>
        <taxon>Eukaryota</taxon>
        <taxon>Metazoa</taxon>
        <taxon>Ecdysozoa</taxon>
        <taxon>Arthropoda</taxon>
        <taxon>Hexapoda</taxon>
        <taxon>Insecta</taxon>
        <taxon>Pterygota</taxon>
        <taxon>Neoptera</taxon>
        <taxon>Endopterygota</taxon>
        <taxon>Hymenoptera</taxon>
        <taxon>Apocrita</taxon>
        <taxon>Proctotrupomorpha</taxon>
        <taxon>Chalcidoidea</taxon>
        <taxon>Agaonidae</taxon>
        <taxon>Agaoninae</taxon>
        <taxon>Ceratosolen</taxon>
    </lineage>
</organism>
<evidence type="ECO:0000256" key="6">
    <source>
        <dbReference type="SAM" id="MobiDB-lite"/>
    </source>
</evidence>
<keyword evidence="7" id="KW-0472">Membrane</keyword>
<dbReference type="PANTHER" id="PTHR45842">
    <property type="entry name" value="SYNAPTIC ADHESION-LIKE MOLECULE SALM"/>
    <property type="match status" value="1"/>
</dbReference>
<feature type="compositionally biased region" description="Acidic residues" evidence="6">
    <location>
        <begin position="790"/>
        <end position="801"/>
    </location>
</feature>